<keyword evidence="1" id="KW-0732">Signal</keyword>
<gene>
    <name evidence="2" type="ORF">K8V30_05595</name>
</gene>
<dbReference type="InterPro" id="IPR037873">
    <property type="entry name" value="BamE-like"/>
</dbReference>
<dbReference type="PROSITE" id="PS51257">
    <property type="entry name" value="PROKAR_LIPOPROTEIN"/>
    <property type="match status" value="1"/>
</dbReference>
<evidence type="ECO:0000313" key="3">
    <source>
        <dbReference type="Proteomes" id="UP000700212"/>
    </source>
</evidence>
<evidence type="ECO:0000313" key="2">
    <source>
        <dbReference type="EMBL" id="HJH11165.1"/>
    </source>
</evidence>
<reference evidence="2" key="2">
    <citation type="submission" date="2021-09" db="EMBL/GenBank/DDBJ databases">
        <authorList>
            <person name="Gilroy R."/>
        </authorList>
    </citation>
    <scope>NUCLEOTIDE SEQUENCE</scope>
    <source>
        <strain evidence="2">CHK160-4876</strain>
    </source>
</reference>
<reference evidence="2" key="1">
    <citation type="journal article" date="2021" name="PeerJ">
        <title>Extensive microbial diversity within the chicken gut microbiome revealed by metagenomics and culture.</title>
        <authorList>
            <person name="Gilroy R."/>
            <person name="Ravi A."/>
            <person name="Getino M."/>
            <person name="Pursley I."/>
            <person name="Horton D.L."/>
            <person name="Alikhan N.F."/>
            <person name="Baker D."/>
            <person name="Gharbi K."/>
            <person name="Hall N."/>
            <person name="Watson M."/>
            <person name="Adriaenssens E.M."/>
            <person name="Foster-Nyarko E."/>
            <person name="Jarju S."/>
            <person name="Secka A."/>
            <person name="Antonio M."/>
            <person name="Oren A."/>
            <person name="Chaudhuri R.R."/>
            <person name="La Ragione R."/>
            <person name="Hildebrand F."/>
            <person name="Pallen M.J."/>
        </authorList>
    </citation>
    <scope>NUCLEOTIDE SEQUENCE</scope>
    <source>
        <strain evidence="2">CHK160-4876</strain>
    </source>
</reference>
<comment type="caution">
    <text evidence="2">The sequence shown here is derived from an EMBL/GenBank/DDBJ whole genome shotgun (WGS) entry which is preliminary data.</text>
</comment>
<dbReference type="Proteomes" id="UP000700212">
    <property type="component" value="Unassembled WGS sequence"/>
</dbReference>
<proteinExistence type="predicted"/>
<accession>A0A921T4N4</accession>
<organism evidence="2 3">
    <name type="scientific">Metalysinibacillus jejuensis</name>
    <dbReference type="NCBI Taxonomy" id="914327"/>
    <lineage>
        <taxon>Bacteria</taxon>
        <taxon>Bacillati</taxon>
        <taxon>Bacillota</taxon>
        <taxon>Bacilli</taxon>
        <taxon>Bacillales</taxon>
        <taxon>Caryophanaceae</taxon>
        <taxon>Metalysinibacillus</taxon>
    </lineage>
</organism>
<dbReference type="Gene3D" id="3.30.1450.10">
    <property type="match status" value="1"/>
</dbReference>
<sequence>MKQMMLAMLISVSTVLGGCGNEILAIENNNNYRWQRFMNDQEFEKITEGMRYMDVVKIAGGAGEKQNDNTYLWHDELLITRGYEIVFIDDKVTEKSIVELHGAVKEADDAK</sequence>
<name>A0A921T4N4_9BACL</name>
<dbReference type="AlphaFoldDB" id="A0A921T4N4"/>
<dbReference type="EMBL" id="DYTV01000068">
    <property type="protein sequence ID" value="HJH11165.1"/>
    <property type="molecule type" value="Genomic_DNA"/>
</dbReference>
<protein>
    <submittedName>
        <fullName evidence="2">Uncharacterized protein</fullName>
    </submittedName>
</protein>
<evidence type="ECO:0000256" key="1">
    <source>
        <dbReference type="ARBA" id="ARBA00022729"/>
    </source>
</evidence>